<dbReference type="InterPro" id="IPR036805">
    <property type="entry name" value="Tscrpt_elong_fac_GreA/B_N_sf"/>
</dbReference>
<sequence>MQILDEGPIYLTPEAIQRLKDRRAYLNALLPGLASEAQRTASFGDRSENAEYKDAKGKLRGAQREILRITDQLKRAVVIKPSANGKIQIGSTVVIQICVPAGTPPPPQTFQIVGPDETNPDRGRISFKSPLGSALMDRVVGDVATMKIATGIIKWIVIEVK</sequence>
<dbReference type="GO" id="GO:0006354">
    <property type="term" value="P:DNA-templated transcription elongation"/>
    <property type="evidence" value="ECO:0007669"/>
    <property type="project" value="TreeGrafter"/>
</dbReference>
<dbReference type="Pfam" id="PF01272">
    <property type="entry name" value="GreA_GreB"/>
    <property type="match status" value="1"/>
</dbReference>
<feature type="domain" description="Transcription elongation factor GreA/GreB C-terminal" evidence="3">
    <location>
        <begin position="84"/>
        <end position="161"/>
    </location>
</feature>
<dbReference type="InterPro" id="IPR022691">
    <property type="entry name" value="Tscrpt_elong_fac_GreA/B_N"/>
</dbReference>
<proteinExistence type="predicted"/>
<evidence type="ECO:0008006" key="7">
    <source>
        <dbReference type="Google" id="ProtNLM"/>
    </source>
</evidence>
<dbReference type="SUPFAM" id="SSF54534">
    <property type="entry name" value="FKBP-like"/>
    <property type="match status" value="1"/>
</dbReference>
<dbReference type="GO" id="GO:0032784">
    <property type="term" value="P:regulation of DNA-templated transcription elongation"/>
    <property type="evidence" value="ECO:0007669"/>
    <property type="project" value="InterPro"/>
</dbReference>
<dbReference type="SUPFAM" id="SSF46557">
    <property type="entry name" value="GreA transcript cleavage protein, N-terminal domain"/>
    <property type="match status" value="1"/>
</dbReference>
<dbReference type="InterPro" id="IPR023459">
    <property type="entry name" value="Tscrpt_elong_fac_GreA/B_fam"/>
</dbReference>
<dbReference type="Gene3D" id="1.10.287.180">
    <property type="entry name" value="Transcription elongation factor, GreA/GreB, N-terminal domain"/>
    <property type="match status" value="1"/>
</dbReference>
<dbReference type="Gene3D" id="3.10.50.30">
    <property type="entry name" value="Transcription elongation factor, GreA/GreB, C-terminal domain"/>
    <property type="match status" value="1"/>
</dbReference>
<dbReference type="PANTHER" id="PTHR30437">
    <property type="entry name" value="TRANSCRIPTION ELONGATION FACTOR GREA"/>
    <property type="match status" value="1"/>
</dbReference>
<evidence type="ECO:0000256" key="2">
    <source>
        <dbReference type="ARBA" id="ARBA00023163"/>
    </source>
</evidence>
<evidence type="ECO:0000256" key="1">
    <source>
        <dbReference type="ARBA" id="ARBA00023015"/>
    </source>
</evidence>
<dbReference type="InterPro" id="IPR001437">
    <property type="entry name" value="Tscrpt_elong_fac_GreA/B_C"/>
</dbReference>
<organism evidence="5 6">
    <name type="scientific">Candidatus Azambacteria bacterium RIFCSPLOWO2_02_FULL_44_14</name>
    <dbReference type="NCBI Taxonomy" id="1797306"/>
    <lineage>
        <taxon>Bacteria</taxon>
        <taxon>Candidatus Azamiibacteriota</taxon>
    </lineage>
</organism>
<dbReference type="PANTHER" id="PTHR30437:SF6">
    <property type="entry name" value="TRANSCRIPTION ELONGATION FACTOR GREB"/>
    <property type="match status" value="1"/>
</dbReference>
<feature type="domain" description="Transcription elongation factor GreA/GreB N-terminal" evidence="4">
    <location>
        <begin position="9"/>
        <end position="78"/>
    </location>
</feature>
<keyword evidence="2" id="KW-0804">Transcription</keyword>
<dbReference type="GO" id="GO:0003677">
    <property type="term" value="F:DNA binding"/>
    <property type="evidence" value="ECO:0007669"/>
    <property type="project" value="InterPro"/>
</dbReference>
<reference evidence="5 6" key="1">
    <citation type="journal article" date="2016" name="Nat. Commun.">
        <title>Thousands of microbial genomes shed light on interconnected biogeochemical processes in an aquifer system.</title>
        <authorList>
            <person name="Anantharaman K."/>
            <person name="Brown C.T."/>
            <person name="Hug L.A."/>
            <person name="Sharon I."/>
            <person name="Castelle C.J."/>
            <person name="Probst A.J."/>
            <person name="Thomas B.C."/>
            <person name="Singh A."/>
            <person name="Wilkins M.J."/>
            <person name="Karaoz U."/>
            <person name="Brodie E.L."/>
            <person name="Williams K.H."/>
            <person name="Hubbard S.S."/>
            <person name="Banfield J.F."/>
        </authorList>
    </citation>
    <scope>NUCLEOTIDE SEQUENCE [LARGE SCALE GENOMIC DNA]</scope>
</reference>
<evidence type="ECO:0000313" key="5">
    <source>
        <dbReference type="EMBL" id="OGD40463.1"/>
    </source>
</evidence>
<evidence type="ECO:0000259" key="3">
    <source>
        <dbReference type="Pfam" id="PF01272"/>
    </source>
</evidence>
<dbReference type="InterPro" id="IPR036953">
    <property type="entry name" value="GreA/GreB_C_sf"/>
</dbReference>
<evidence type="ECO:0000259" key="4">
    <source>
        <dbReference type="Pfam" id="PF03449"/>
    </source>
</evidence>
<name>A0A1F5CC79_9BACT</name>
<dbReference type="Proteomes" id="UP000177197">
    <property type="component" value="Unassembled WGS sequence"/>
</dbReference>
<accession>A0A1F5CC79</accession>
<gene>
    <name evidence="5" type="ORF">A3I30_00065</name>
</gene>
<dbReference type="PIRSF" id="PIRSF006092">
    <property type="entry name" value="GreA_GreB"/>
    <property type="match status" value="1"/>
</dbReference>
<dbReference type="AlphaFoldDB" id="A0A1F5CC79"/>
<keyword evidence="1" id="KW-0805">Transcription regulation</keyword>
<dbReference type="EMBL" id="MEYV01000008">
    <property type="protein sequence ID" value="OGD40463.1"/>
    <property type="molecule type" value="Genomic_DNA"/>
</dbReference>
<dbReference type="Pfam" id="PF03449">
    <property type="entry name" value="GreA_GreB_N"/>
    <property type="match status" value="1"/>
</dbReference>
<evidence type="ECO:0000313" key="6">
    <source>
        <dbReference type="Proteomes" id="UP000177197"/>
    </source>
</evidence>
<protein>
    <recommendedName>
        <fullName evidence="7">Transcript cleavage factor GreA</fullName>
    </recommendedName>
</protein>
<dbReference type="GO" id="GO:0070063">
    <property type="term" value="F:RNA polymerase binding"/>
    <property type="evidence" value="ECO:0007669"/>
    <property type="project" value="InterPro"/>
</dbReference>
<comment type="caution">
    <text evidence="5">The sequence shown here is derived from an EMBL/GenBank/DDBJ whole genome shotgun (WGS) entry which is preliminary data.</text>
</comment>